<accession>A0A380BZ30</accession>
<dbReference type="Proteomes" id="UP000254956">
    <property type="component" value="Unassembled WGS sequence"/>
</dbReference>
<proteinExistence type="predicted"/>
<dbReference type="Gene3D" id="1.10.10.10">
    <property type="entry name" value="Winged helix-like DNA-binding domain superfamily/Winged helix DNA-binding domain"/>
    <property type="match status" value="1"/>
</dbReference>
<protein>
    <submittedName>
        <fullName evidence="6">Transcriptional regulator</fullName>
    </submittedName>
</protein>
<keyword evidence="1" id="KW-0805">Transcription regulation</keyword>
<dbReference type="InterPro" id="IPR055166">
    <property type="entry name" value="Transc_reg_Sar_Rot_HTH"/>
</dbReference>
<dbReference type="Pfam" id="PF22381">
    <property type="entry name" value="Staph_reg_Sar_Rot"/>
    <property type="match status" value="1"/>
</dbReference>
<keyword evidence="3" id="KW-0804">Transcription</keyword>
<dbReference type="InterPro" id="IPR039422">
    <property type="entry name" value="MarR/SlyA-like"/>
</dbReference>
<dbReference type="InterPro" id="IPR000835">
    <property type="entry name" value="HTH_MarR-typ"/>
</dbReference>
<dbReference type="PANTHER" id="PTHR33164">
    <property type="entry name" value="TRANSCRIPTIONAL REGULATOR, MARR FAMILY"/>
    <property type="match status" value="1"/>
</dbReference>
<dbReference type="PROSITE" id="PS50995">
    <property type="entry name" value="HTH_MARR_2"/>
    <property type="match status" value="1"/>
</dbReference>
<dbReference type="SMART" id="SM00347">
    <property type="entry name" value="HTH_MARR"/>
    <property type="match status" value="1"/>
</dbReference>
<evidence type="ECO:0000259" key="4">
    <source>
        <dbReference type="PROSITE" id="PS50995"/>
    </source>
</evidence>
<evidence type="ECO:0000313" key="5">
    <source>
        <dbReference type="EMBL" id="GEQ00213.1"/>
    </source>
</evidence>
<evidence type="ECO:0000256" key="1">
    <source>
        <dbReference type="ARBA" id="ARBA00023015"/>
    </source>
</evidence>
<dbReference type="EMBL" id="UGZE01000001">
    <property type="protein sequence ID" value="SUJ09717.1"/>
    <property type="molecule type" value="Genomic_DNA"/>
</dbReference>
<dbReference type="RefSeq" id="WP_103388195.1">
    <property type="nucleotide sequence ID" value="NZ_BKAV01000010.1"/>
</dbReference>
<dbReference type="GO" id="GO:0006950">
    <property type="term" value="P:response to stress"/>
    <property type="evidence" value="ECO:0007669"/>
    <property type="project" value="TreeGrafter"/>
</dbReference>
<dbReference type="STRING" id="1212545.SARL_00190"/>
<dbReference type="PANTHER" id="PTHR33164:SF57">
    <property type="entry name" value="MARR-FAMILY TRANSCRIPTIONAL REGULATOR"/>
    <property type="match status" value="1"/>
</dbReference>
<keyword evidence="8" id="KW-1185">Reference proteome</keyword>
<sequence>MQASTKIDNWMEITKYVRYIDTMIENVLKEQFDISLREFYVLYEIYNSKGKKYKINDLIKVVDLSQSAMSRLIVRLEKMTPAFVYRQECVEDQRAMYIYLTAEGAEQTVAAMNSYNQLIKKVNLSQIQHLARITNDSQ</sequence>
<evidence type="ECO:0000256" key="3">
    <source>
        <dbReference type="ARBA" id="ARBA00023163"/>
    </source>
</evidence>
<dbReference type="InterPro" id="IPR036390">
    <property type="entry name" value="WH_DNA-bd_sf"/>
</dbReference>
<dbReference type="EMBL" id="BKAV01000010">
    <property type="protein sequence ID" value="GEQ00213.1"/>
    <property type="molecule type" value="Genomic_DNA"/>
</dbReference>
<dbReference type="Proteomes" id="UP000321598">
    <property type="component" value="Unassembled WGS sequence"/>
</dbReference>
<dbReference type="GO" id="GO:0003677">
    <property type="term" value="F:DNA binding"/>
    <property type="evidence" value="ECO:0007669"/>
    <property type="project" value="UniProtKB-KW"/>
</dbReference>
<reference evidence="6 7" key="1">
    <citation type="submission" date="2018-06" db="EMBL/GenBank/DDBJ databases">
        <authorList>
            <consortium name="Pathogen Informatics"/>
            <person name="Doyle S."/>
        </authorList>
    </citation>
    <scope>NUCLEOTIDE SEQUENCE [LARGE SCALE GENOMIC DNA]</scope>
    <source>
        <strain evidence="6 7">NCTC12413</strain>
    </source>
</reference>
<dbReference type="SUPFAM" id="SSF46785">
    <property type="entry name" value="Winged helix' DNA-binding domain"/>
    <property type="match status" value="1"/>
</dbReference>
<evidence type="ECO:0000313" key="6">
    <source>
        <dbReference type="EMBL" id="SUJ09717.1"/>
    </source>
</evidence>
<gene>
    <name evidence="6" type="ORF">NCTC12413_00374</name>
    <name evidence="5" type="ORF">SAR03_12500</name>
</gene>
<dbReference type="GO" id="GO:0003700">
    <property type="term" value="F:DNA-binding transcription factor activity"/>
    <property type="evidence" value="ECO:0007669"/>
    <property type="project" value="InterPro"/>
</dbReference>
<dbReference type="AlphaFoldDB" id="A0A380BZ30"/>
<evidence type="ECO:0000313" key="7">
    <source>
        <dbReference type="Proteomes" id="UP000254956"/>
    </source>
</evidence>
<feature type="domain" description="HTH marR-type" evidence="4">
    <location>
        <begin position="1"/>
        <end position="138"/>
    </location>
</feature>
<keyword evidence="2" id="KW-0238">DNA-binding</keyword>
<evidence type="ECO:0000256" key="2">
    <source>
        <dbReference type="ARBA" id="ARBA00023125"/>
    </source>
</evidence>
<organism evidence="6 7">
    <name type="scientific">Staphylococcus arlettae</name>
    <dbReference type="NCBI Taxonomy" id="29378"/>
    <lineage>
        <taxon>Bacteria</taxon>
        <taxon>Bacillati</taxon>
        <taxon>Bacillota</taxon>
        <taxon>Bacilli</taxon>
        <taxon>Bacillales</taxon>
        <taxon>Staphylococcaceae</taxon>
        <taxon>Staphylococcus</taxon>
    </lineage>
</organism>
<reference evidence="5 8" key="2">
    <citation type="submission" date="2019-07" db="EMBL/GenBank/DDBJ databases">
        <title>Whole genome shotgun sequence of Staphylococcus arlettae NBRC 109765.</title>
        <authorList>
            <person name="Hosoyama A."/>
            <person name="Uohara A."/>
            <person name="Ohji S."/>
            <person name="Ichikawa N."/>
        </authorList>
    </citation>
    <scope>NUCLEOTIDE SEQUENCE [LARGE SCALE GENOMIC DNA]</scope>
    <source>
        <strain evidence="5 8">NBRC 109765</strain>
    </source>
</reference>
<name>A0A380BZ30_9STAP</name>
<dbReference type="InterPro" id="IPR036388">
    <property type="entry name" value="WH-like_DNA-bd_sf"/>
</dbReference>
<evidence type="ECO:0000313" key="8">
    <source>
        <dbReference type="Proteomes" id="UP000321598"/>
    </source>
</evidence>
<dbReference type="OrthoDB" id="5195026at2"/>